<evidence type="ECO:0000313" key="10">
    <source>
        <dbReference type="Proteomes" id="UP000094526"/>
    </source>
</evidence>
<dbReference type="eggNOG" id="KOG1158">
    <property type="taxonomic scope" value="Eukaryota"/>
</dbReference>
<keyword evidence="10" id="KW-1185">Reference proteome</keyword>
<protein>
    <submittedName>
        <fullName evidence="9">Putative FAD-binding protein</fullName>
    </submittedName>
</protein>
<dbReference type="InterPro" id="IPR003097">
    <property type="entry name" value="CysJ-like_FAD-binding"/>
</dbReference>
<feature type="domain" description="FAD-binding FR-type" evidence="8">
    <location>
        <begin position="241"/>
        <end position="508"/>
    </location>
</feature>
<dbReference type="AlphaFoldDB" id="A0A1C1CYF7"/>
<feature type="region of interest" description="Disordered" evidence="7">
    <location>
        <begin position="27"/>
        <end position="120"/>
    </location>
</feature>
<evidence type="ECO:0000256" key="7">
    <source>
        <dbReference type="SAM" id="MobiDB-lite"/>
    </source>
</evidence>
<dbReference type="STRING" id="86049.A0A1C1CYF7"/>
<comment type="catalytic activity">
    <reaction evidence="6">
        <text>2 oxidized [cytochrome P450] + NADPH = 2 reduced [cytochrome P450] + NADP(+) + H(+)</text>
        <dbReference type="Rhea" id="RHEA:24040"/>
        <dbReference type="Rhea" id="RHEA-COMP:14627"/>
        <dbReference type="Rhea" id="RHEA-COMP:14628"/>
        <dbReference type="ChEBI" id="CHEBI:15378"/>
        <dbReference type="ChEBI" id="CHEBI:55376"/>
        <dbReference type="ChEBI" id="CHEBI:57783"/>
        <dbReference type="ChEBI" id="CHEBI:58349"/>
        <dbReference type="ChEBI" id="CHEBI:60344"/>
        <dbReference type="EC" id="1.6.2.4"/>
    </reaction>
</comment>
<accession>A0A1C1CYF7</accession>
<evidence type="ECO:0000256" key="5">
    <source>
        <dbReference type="ARBA" id="ARBA00023002"/>
    </source>
</evidence>
<proteinExistence type="inferred from homology"/>
<dbReference type="InterPro" id="IPR001433">
    <property type="entry name" value="OxRdtase_FAD/NAD-bd"/>
</dbReference>
<feature type="compositionally biased region" description="Polar residues" evidence="7">
    <location>
        <begin position="79"/>
        <end position="88"/>
    </location>
</feature>
<dbReference type="FunFam" id="1.20.990.10:FF:000007">
    <property type="entry name" value="Methionine synthase reductase"/>
    <property type="match status" value="1"/>
</dbReference>
<comment type="caution">
    <text evidence="9">The sequence shown here is derived from an EMBL/GenBank/DDBJ whole genome shotgun (WGS) entry which is preliminary data.</text>
</comment>
<dbReference type="GO" id="GO:0003958">
    <property type="term" value="F:NADPH-hemoprotein reductase activity"/>
    <property type="evidence" value="ECO:0007669"/>
    <property type="project" value="UniProtKB-EC"/>
</dbReference>
<dbReference type="InterPro" id="IPR023173">
    <property type="entry name" value="NADPH_Cyt_P450_Rdtase_alpha"/>
</dbReference>
<keyword evidence="5" id="KW-0560">Oxidoreductase</keyword>
<comment type="cofactor">
    <cofactor evidence="1">
        <name>FAD</name>
        <dbReference type="ChEBI" id="CHEBI:57692"/>
    </cofactor>
</comment>
<dbReference type="PANTHER" id="PTHR19384:SF84">
    <property type="entry name" value="METHIONINE SYNTHASE REDUCTASE"/>
    <property type="match status" value="1"/>
</dbReference>
<dbReference type="InterPro" id="IPR039261">
    <property type="entry name" value="FNR_nucleotide-bd"/>
</dbReference>
<evidence type="ECO:0000256" key="1">
    <source>
        <dbReference type="ARBA" id="ARBA00001974"/>
    </source>
</evidence>
<gene>
    <name evidence="9" type="ORF">CLCR_09798</name>
</gene>
<dbReference type="Gene3D" id="1.20.990.10">
    <property type="entry name" value="NADPH-cytochrome p450 Reductase, Chain A, domain 3"/>
    <property type="match status" value="1"/>
</dbReference>
<dbReference type="VEuPathDB" id="FungiDB:G647_00534"/>
<dbReference type="GO" id="GO:0010181">
    <property type="term" value="F:FMN binding"/>
    <property type="evidence" value="ECO:0007669"/>
    <property type="project" value="TreeGrafter"/>
</dbReference>
<evidence type="ECO:0000259" key="8">
    <source>
        <dbReference type="PROSITE" id="PS51384"/>
    </source>
</evidence>
<dbReference type="GO" id="GO:0030586">
    <property type="term" value="F:[methionine synthase] reductase (NADPH) activity"/>
    <property type="evidence" value="ECO:0007669"/>
    <property type="project" value="TreeGrafter"/>
</dbReference>
<comment type="similarity">
    <text evidence="2">Belongs to the flavoprotein pyridine nucleotide cytochrome reductase family.</text>
</comment>
<keyword evidence="3" id="KW-0285">Flavoprotein</keyword>
<dbReference type="SUPFAM" id="SSF63380">
    <property type="entry name" value="Riboflavin synthase domain-like"/>
    <property type="match status" value="1"/>
</dbReference>
<dbReference type="Pfam" id="PF00667">
    <property type="entry name" value="FAD_binding_1"/>
    <property type="match status" value="1"/>
</dbReference>
<evidence type="ECO:0000313" key="9">
    <source>
        <dbReference type="EMBL" id="OCT53573.1"/>
    </source>
</evidence>
<dbReference type="EMBL" id="LGRB01000008">
    <property type="protein sequence ID" value="OCT53573.1"/>
    <property type="molecule type" value="Genomic_DNA"/>
</dbReference>
<dbReference type="GO" id="GO:0050660">
    <property type="term" value="F:flavin adenine dinucleotide binding"/>
    <property type="evidence" value="ECO:0007669"/>
    <property type="project" value="TreeGrafter"/>
</dbReference>
<sequence>MTDPAICSGALHTIATRTRMSATVASGHPLPLTAHSHPNDPIPEEPSDSRKLSISASQLSQSVPSNNGLSSSYSDSASTIDTEPTTPVTDGLSDDSLDELQGRPPQSPQGKKRRASTLLVSQDSEDARRFLGERGAATAMIQKACCGGGCCMLQELKSKQPREGSIPLKVPDSPAYQSLKINLGHLSLDSELSGVVDLPPKTVSFENLANTPSKTYAEPQRQHKPEVLKHPPSFVTPHPPYQVFSAPLFHARELTRPGAEKRTYHFDIDVTDYPREGGDVDFVVGGAIGVCAPNSPVIVEQVFDLLGVPRFVRDKPILLKTTTGRWPTIWGDDAARELVTTRRELLTWCSDIQSYPPTKQLFRLLAEHAEEQSERMILMYLSSAQGQAAFCDLRTGPYITIPQILNAFPSSRPPLDHLLSVLNTLMPRFYSLSQDPTISCQRDGANRRRLIEVAVTVHEADDYATGKRTGVGSGFLERLAQQVMQAEKEGKDPRELDLRVPMFRGLMANPLAREFVTDGPMLLIGAGVGVAPFRGFVHRRLKSANCANKVWVLQGVRDSLLDELYSGDWGVHEDKVKKVVQSRRGEGRYVQEEVRAQADLVWFIINAVDGRVFVCGSSKGMGEGVEAALVDVAMAKGKLNHDEAKSFWEEKKNSGQYIAETW</sequence>
<evidence type="ECO:0000256" key="3">
    <source>
        <dbReference type="ARBA" id="ARBA00022630"/>
    </source>
</evidence>
<evidence type="ECO:0000256" key="4">
    <source>
        <dbReference type="ARBA" id="ARBA00022827"/>
    </source>
</evidence>
<dbReference type="PANTHER" id="PTHR19384">
    <property type="entry name" value="NITRIC OXIDE SYNTHASE-RELATED"/>
    <property type="match status" value="1"/>
</dbReference>
<dbReference type="FunFam" id="3.40.50.80:FF:000027">
    <property type="entry name" value="FAD binding domain protein"/>
    <property type="match status" value="1"/>
</dbReference>
<organism evidence="9 10">
    <name type="scientific">Cladophialophora carrionii</name>
    <dbReference type="NCBI Taxonomy" id="86049"/>
    <lineage>
        <taxon>Eukaryota</taxon>
        <taxon>Fungi</taxon>
        <taxon>Dikarya</taxon>
        <taxon>Ascomycota</taxon>
        <taxon>Pezizomycotina</taxon>
        <taxon>Eurotiomycetes</taxon>
        <taxon>Chaetothyriomycetidae</taxon>
        <taxon>Chaetothyriales</taxon>
        <taxon>Herpotrichiellaceae</taxon>
        <taxon>Cladophialophora</taxon>
    </lineage>
</organism>
<evidence type="ECO:0000256" key="6">
    <source>
        <dbReference type="ARBA" id="ARBA00049342"/>
    </source>
</evidence>
<dbReference type="VEuPathDB" id="FungiDB:CLCR_09798"/>
<dbReference type="Proteomes" id="UP000094526">
    <property type="component" value="Unassembled WGS sequence"/>
</dbReference>
<dbReference type="InterPro" id="IPR017938">
    <property type="entry name" value="Riboflavin_synthase-like_b-brl"/>
</dbReference>
<dbReference type="OrthoDB" id="1856718at2759"/>
<reference evidence="10" key="1">
    <citation type="submission" date="2015-07" db="EMBL/GenBank/DDBJ databases">
        <authorList>
            <person name="Teixeira M.M."/>
            <person name="Souza R.C."/>
            <person name="Almeida L.G."/>
            <person name="Vicente V.A."/>
            <person name="de Hoog S."/>
            <person name="Bocca A.L."/>
            <person name="de Almeida S.R."/>
            <person name="Vasconcelos A.T."/>
            <person name="Felipe M.S."/>
        </authorList>
    </citation>
    <scope>NUCLEOTIDE SEQUENCE [LARGE SCALE GENOMIC DNA]</scope>
    <source>
        <strain evidence="10">KSF</strain>
    </source>
</reference>
<dbReference type="InterPro" id="IPR017927">
    <property type="entry name" value="FAD-bd_FR_type"/>
</dbReference>
<dbReference type="GO" id="GO:0009086">
    <property type="term" value="P:methionine biosynthetic process"/>
    <property type="evidence" value="ECO:0007669"/>
    <property type="project" value="TreeGrafter"/>
</dbReference>
<dbReference type="Pfam" id="PF00175">
    <property type="entry name" value="NAD_binding_1"/>
    <property type="match status" value="1"/>
</dbReference>
<name>A0A1C1CYF7_9EURO</name>
<dbReference type="PRINTS" id="PR00371">
    <property type="entry name" value="FPNCR"/>
</dbReference>
<dbReference type="SUPFAM" id="SSF52343">
    <property type="entry name" value="Ferredoxin reductase-like, C-terminal NADP-linked domain"/>
    <property type="match status" value="1"/>
</dbReference>
<dbReference type="PROSITE" id="PS51384">
    <property type="entry name" value="FAD_FR"/>
    <property type="match status" value="1"/>
</dbReference>
<keyword evidence="4" id="KW-0274">FAD</keyword>
<dbReference type="Gene3D" id="2.40.30.10">
    <property type="entry name" value="Translation factors"/>
    <property type="match status" value="1"/>
</dbReference>
<dbReference type="GO" id="GO:0005829">
    <property type="term" value="C:cytosol"/>
    <property type="evidence" value="ECO:0007669"/>
    <property type="project" value="TreeGrafter"/>
</dbReference>
<dbReference type="InterPro" id="IPR001709">
    <property type="entry name" value="Flavoprot_Pyr_Nucl_cyt_Rdtase"/>
</dbReference>
<evidence type="ECO:0000256" key="2">
    <source>
        <dbReference type="ARBA" id="ARBA00006105"/>
    </source>
</evidence>
<dbReference type="GO" id="GO:0050667">
    <property type="term" value="P:homocysteine metabolic process"/>
    <property type="evidence" value="ECO:0007669"/>
    <property type="project" value="TreeGrafter"/>
</dbReference>
<feature type="compositionally biased region" description="Low complexity" evidence="7">
    <location>
        <begin position="60"/>
        <end position="78"/>
    </location>
</feature>
<dbReference type="Gene3D" id="3.40.50.80">
    <property type="entry name" value="Nucleotide-binding domain of ferredoxin-NADP reductase (FNR) module"/>
    <property type="match status" value="1"/>
</dbReference>